<dbReference type="SUPFAM" id="SSF52540">
    <property type="entry name" value="P-loop containing nucleoside triphosphate hydrolases"/>
    <property type="match status" value="2"/>
</dbReference>
<dbReference type="GO" id="GO:0030894">
    <property type="term" value="C:replisome"/>
    <property type="evidence" value="ECO:0007669"/>
    <property type="project" value="TreeGrafter"/>
</dbReference>
<evidence type="ECO:0000256" key="3">
    <source>
        <dbReference type="ARBA" id="ARBA00005446"/>
    </source>
</evidence>
<comment type="cofactor">
    <cofactor evidence="1">
        <name>Mg(2+)</name>
        <dbReference type="ChEBI" id="CHEBI:18420"/>
    </cofactor>
</comment>
<dbReference type="Pfam" id="PF16124">
    <property type="entry name" value="RecQ_Zn_bind"/>
    <property type="match status" value="1"/>
</dbReference>
<accession>A0A845QDQ5</accession>
<feature type="region of interest" description="Disordered" evidence="17">
    <location>
        <begin position="505"/>
        <end position="535"/>
    </location>
</feature>
<evidence type="ECO:0000256" key="4">
    <source>
        <dbReference type="ARBA" id="ARBA00022723"/>
    </source>
</evidence>
<dbReference type="Pfam" id="PF00271">
    <property type="entry name" value="Helicase_C"/>
    <property type="match status" value="1"/>
</dbReference>
<dbReference type="InterPro" id="IPR006293">
    <property type="entry name" value="DNA_helicase_ATP-dep_RecQ_bac"/>
</dbReference>
<comment type="catalytic activity">
    <reaction evidence="15">
        <text>Couples ATP hydrolysis with the unwinding of duplex DNA by translocating in the 3'-5' direction.</text>
        <dbReference type="EC" id="5.6.2.4"/>
    </reaction>
</comment>
<evidence type="ECO:0000256" key="15">
    <source>
        <dbReference type="ARBA" id="ARBA00034617"/>
    </source>
</evidence>
<dbReference type="SMART" id="SM00490">
    <property type="entry name" value="HELICc"/>
    <property type="match status" value="1"/>
</dbReference>
<dbReference type="NCBIfam" id="TIGR00614">
    <property type="entry name" value="recQ_fam"/>
    <property type="match status" value="1"/>
</dbReference>
<reference evidence="21 22" key="1">
    <citation type="journal article" date="2016" name="Int. J. Syst. Evol. Microbiol.">
        <title>Pyruvatibacter mobilis gen. nov., sp. nov., a marine bacterium from the culture broth of Picochlorum sp. 122.</title>
        <authorList>
            <person name="Wang G."/>
            <person name="Tang M."/>
            <person name="Wu H."/>
            <person name="Dai S."/>
            <person name="Li T."/>
            <person name="Chen C."/>
            <person name="He H."/>
            <person name="Fan J."/>
            <person name="Xiang W."/>
            <person name="Li X."/>
        </authorList>
    </citation>
    <scope>NUCLEOTIDE SEQUENCE [LARGE SCALE GENOMIC DNA]</scope>
    <source>
        <strain evidence="21 22">GYP-11</strain>
    </source>
</reference>
<dbReference type="Gene3D" id="1.10.150.80">
    <property type="entry name" value="HRDC domain"/>
    <property type="match status" value="1"/>
</dbReference>
<comment type="caution">
    <text evidence="21">The sequence shown here is derived from an EMBL/GenBank/DDBJ whole genome shotgun (WGS) entry which is preliminary data.</text>
</comment>
<evidence type="ECO:0000313" key="22">
    <source>
        <dbReference type="Proteomes" id="UP000470384"/>
    </source>
</evidence>
<keyword evidence="14" id="KW-0413">Isomerase</keyword>
<keyword evidence="9" id="KW-0862">Zinc</keyword>
<dbReference type="PANTHER" id="PTHR13710">
    <property type="entry name" value="DNA HELICASE RECQ FAMILY MEMBER"/>
    <property type="match status" value="1"/>
</dbReference>
<dbReference type="Pfam" id="PF00270">
    <property type="entry name" value="DEAD"/>
    <property type="match status" value="1"/>
</dbReference>
<dbReference type="Gene3D" id="1.10.10.10">
    <property type="entry name" value="Winged helix-like DNA-binding domain superfamily/Winged helix DNA-binding domain"/>
    <property type="match status" value="1"/>
</dbReference>
<proteinExistence type="inferred from homology"/>
<dbReference type="InterPro" id="IPR002121">
    <property type="entry name" value="HRDC_dom"/>
</dbReference>
<keyword evidence="13" id="KW-0234">DNA repair</keyword>
<dbReference type="FunFam" id="3.40.50.300:FF:001389">
    <property type="entry name" value="ATP-dependent DNA helicase RecQ"/>
    <property type="match status" value="1"/>
</dbReference>
<evidence type="ECO:0000256" key="6">
    <source>
        <dbReference type="ARBA" id="ARBA00022763"/>
    </source>
</evidence>
<dbReference type="AlphaFoldDB" id="A0A845QDQ5"/>
<evidence type="ECO:0000256" key="11">
    <source>
        <dbReference type="ARBA" id="ARBA00023125"/>
    </source>
</evidence>
<dbReference type="GO" id="GO:0046872">
    <property type="term" value="F:metal ion binding"/>
    <property type="evidence" value="ECO:0007669"/>
    <property type="project" value="UniProtKB-KW"/>
</dbReference>
<dbReference type="GO" id="GO:0006260">
    <property type="term" value="P:DNA replication"/>
    <property type="evidence" value="ECO:0007669"/>
    <property type="project" value="InterPro"/>
</dbReference>
<dbReference type="CDD" id="cd17920">
    <property type="entry name" value="DEXHc_RecQ"/>
    <property type="match status" value="1"/>
</dbReference>
<dbReference type="InterPro" id="IPR032284">
    <property type="entry name" value="RecQ_Zn-bd"/>
</dbReference>
<dbReference type="SMART" id="SM00956">
    <property type="entry name" value="RQC"/>
    <property type="match status" value="1"/>
</dbReference>
<keyword evidence="6" id="KW-0227">DNA damage</keyword>
<organism evidence="21 22">
    <name type="scientific">Pyruvatibacter mobilis</name>
    <dbReference type="NCBI Taxonomy" id="1712261"/>
    <lineage>
        <taxon>Bacteria</taxon>
        <taxon>Pseudomonadati</taxon>
        <taxon>Pseudomonadota</taxon>
        <taxon>Alphaproteobacteria</taxon>
        <taxon>Hyphomicrobiales</taxon>
        <taxon>Parvibaculaceae</taxon>
        <taxon>Pyruvatibacter</taxon>
    </lineage>
</organism>
<dbReference type="PROSITE" id="PS50967">
    <property type="entry name" value="HRDC"/>
    <property type="match status" value="1"/>
</dbReference>
<evidence type="ECO:0000256" key="16">
    <source>
        <dbReference type="NCBIfam" id="TIGR01389"/>
    </source>
</evidence>
<dbReference type="GO" id="GO:0005524">
    <property type="term" value="F:ATP binding"/>
    <property type="evidence" value="ECO:0007669"/>
    <property type="project" value="UniProtKB-KW"/>
</dbReference>
<dbReference type="InterPro" id="IPR027417">
    <property type="entry name" value="P-loop_NTPase"/>
</dbReference>
<name>A0A845QDQ5_9HYPH</name>
<dbReference type="PROSITE" id="PS51194">
    <property type="entry name" value="HELICASE_CTER"/>
    <property type="match status" value="1"/>
</dbReference>
<dbReference type="InterPro" id="IPR044876">
    <property type="entry name" value="HRDC_dom_sf"/>
</dbReference>
<dbReference type="GO" id="GO:0043138">
    <property type="term" value="F:3'-5' DNA helicase activity"/>
    <property type="evidence" value="ECO:0007669"/>
    <property type="project" value="UniProtKB-EC"/>
</dbReference>
<dbReference type="SMART" id="SM00341">
    <property type="entry name" value="HRDC"/>
    <property type="match status" value="1"/>
</dbReference>
<dbReference type="CDD" id="cd18794">
    <property type="entry name" value="SF2_C_RecQ"/>
    <property type="match status" value="1"/>
</dbReference>
<keyword evidence="4" id="KW-0479">Metal-binding</keyword>
<dbReference type="FunFam" id="3.40.50.300:FF:000156">
    <property type="entry name" value="ATP-dependent DNA helicase recQ"/>
    <property type="match status" value="1"/>
</dbReference>
<keyword evidence="5" id="KW-0547">Nucleotide-binding</keyword>
<dbReference type="GO" id="GO:0005737">
    <property type="term" value="C:cytoplasm"/>
    <property type="evidence" value="ECO:0007669"/>
    <property type="project" value="TreeGrafter"/>
</dbReference>
<dbReference type="Pfam" id="PF00570">
    <property type="entry name" value="HRDC"/>
    <property type="match status" value="1"/>
</dbReference>
<feature type="domain" description="Helicase C-terminal" evidence="20">
    <location>
        <begin position="219"/>
        <end position="366"/>
    </location>
</feature>
<evidence type="ECO:0000256" key="14">
    <source>
        <dbReference type="ARBA" id="ARBA00023235"/>
    </source>
</evidence>
<feature type="domain" description="HRDC" evidence="18">
    <location>
        <begin position="537"/>
        <end position="610"/>
    </location>
</feature>
<dbReference type="InterPro" id="IPR001650">
    <property type="entry name" value="Helicase_C-like"/>
</dbReference>
<evidence type="ECO:0000256" key="7">
    <source>
        <dbReference type="ARBA" id="ARBA00022801"/>
    </source>
</evidence>
<keyword evidence="7 21" id="KW-0378">Hydrolase</keyword>
<dbReference type="PROSITE" id="PS51192">
    <property type="entry name" value="HELICASE_ATP_BIND_1"/>
    <property type="match status" value="1"/>
</dbReference>
<dbReference type="InterPro" id="IPR018982">
    <property type="entry name" value="RQC_domain"/>
</dbReference>
<evidence type="ECO:0000256" key="9">
    <source>
        <dbReference type="ARBA" id="ARBA00022833"/>
    </source>
</evidence>
<dbReference type="GO" id="GO:0009378">
    <property type="term" value="F:four-way junction helicase activity"/>
    <property type="evidence" value="ECO:0007669"/>
    <property type="project" value="TreeGrafter"/>
</dbReference>
<evidence type="ECO:0000256" key="10">
    <source>
        <dbReference type="ARBA" id="ARBA00022840"/>
    </source>
</evidence>
<comment type="similarity">
    <text evidence="3">Belongs to the helicase family. RecQ subfamily.</text>
</comment>
<evidence type="ECO:0000259" key="19">
    <source>
        <dbReference type="PROSITE" id="PS51192"/>
    </source>
</evidence>
<dbReference type="InterPro" id="IPR011545">
    <property type="entry name" value="DEAD/DEAH_box_helicase_dom"/>
</dbReference>
<dbReference type="Proteomes" id="UP000470384">
    <property type="component" value="Unassembled WGS sequence"/>
</dbReference>
<evidence type="ECO:0000259" key="18">
    <source>
        <dbReference type="PROSITE" id="PS50967"/>
    </source>
</evidence>
<dbReference type="Gene3D" id="3.40.50.300">
    <property type="entry name" value="P-loop containing nucleotide triphosphate hydrolases"/>
    <property type="match status" value="2"/>
</dbReference>
<evidence type="ECO:0000256" key="12">
    <source>
        <dbReference type="ARBA" id="ARBA00023172"/>
    </source>
</evidence>
<evidence type="ECO:0000256" key="1">
    <source>
        <dbReference type="ARBA" id="ARBA00001946"/>
    </source>
</evidence>
<sequence>MDDAHTLLKQVWGFDRFRPGQEEIVAAIVEGRDVLAIMPTGAGKSLCYQLPALMRPGLTVVVSPLIALMRDQVAALQANGVAAGALTSNTDPHEAEAIYQMIDAGTLKLLFMAPERLSVAGGLLRRAGISMLAIDEAHCVSQWGHDFRPDYLRIGELRDALRAEGAEVQITAFTATADEETRGEIASKLFSDAPQVFLGGFDRPNLFLAFEPKAQAKTQVTDFVLRHEGEAGIVYCSSRAKTEQFAEHLQKKGIEALAYHAGLDAETRQVRQDRFTREDGIVICATVAFGMGIDKPDVRFVVHADLPKSMEAYYQEVGRAGRDGLPADTLTLYGVDDIKLRRLQIDDSDAPDARRRADHQRLNALLSLAEAPRCRRQVLLAFFGEREHEPCGNCDLCKSPVETFDGTEDAQKALSAMVRTGERFGLEHIISILRGEDTERVRTLRHDQLPTYGVGAHYDKHQWRDLCRQLYALGLTSVDAQYGSWLVTEAGWAVLKAEAQVALRHPPAKQARRARGSGSAGGAGRGGRKAQPQVELSERDMELLRALKEKRTDLAQAQNVPAYVIFPDKTLIEMAMVRPSNLDQMAEIGGVGARKLEKYGAVFLDVVLSH</sequence>
<dbReference type="SUPFAM" id="SSF47819">
    <property type="entry name" value="HRDC-like"/>
    <property type="match status" value="1"/>
</dbReference>
<protein>
    <recommendedName>
        <fullName evidence="16">DNA helicase RecQ</fullName>
        <ecNumber evidence="16">5.6.2.4</ecNumber>
    </recommendedName>
</protein>
<dbReference type="NCBIfam" id="TIGR01389">
    <property type="entry name" value="recQ"/>
    <property type="match status" value="1"/>
</dbReference>
<dbReference type="InterPro" id="IPR004589">
    <property type="entry name" value="DNA_helicase_ATP-dep_RecQ"/>
</dbReference>
<keyword evidence="8 21" id="KW-0347">Helicase</keyword>
<dbReference type="Pfam" id="PF09382">
    <property type="entry name" value="RQC"/>
    <property type="match status" value="1"/>
</dbReference>
<dbReference type="GO" id="GO:0006310">
    <property type="term" value="P:DNA recombination"/>
    <property type="evidence" value="ECO:0007669"/>
    <property type="project" value="UniProtKB-UniRule"/>
</dbReference>
<keyword evidence="11" id="KW-0238">DNA-binding</keyword>
<dbReference type="GO" id="GO:0016787">
    <property type="term" value="F:hydrolase activity"/>
    <property type="evidence" value="ECO:0007669"/>
    <property type="project" value="UniProtKB-KW"/>
</dbReference>
<dbReference type="PANTHER" id="PTHR13710:SF105">
    <property type="entry name" value="ATP-DEPENDENT DNA HELICASE Q1"/>
    <property type="match status" value="1"/>
</dbReference>
<dbReference type="EMBL" id="WXYQ01000007">
    <property type="protein sequence ID" value="NBG96356.1"/>
    <property type="molecule type" value="Genomic_DNA"/>
</dbReference>
<keyword evidence="10" id="KW-0067">ATP-binding</keyword>
<dbReference type="GO" id="GO:0003677">
    <property type="term" value="F:DNA binding"/>
    <property type="evidence" value="ECO:0007669"/>
    <property type="project" value="UniProtKB-KW"/>
</dbReference>
<feature type="domain" description="Helicase ATP-binding" evidence="19">
    <location>
        <begin position="25"/>
        <end position="195"/>
    </location>
</feature>
<dbReference type="GO" id="GO:0006281">
    <property type="term" value="P:DNA repair"/>
    <property type="evidence" value="ECO:0007669"/>
    <property type="project" value="UniProtKB-KW"/>
</dbReference>
<dbReference type="GO" id="GO:0009432">
    <property type="term" value="P:SOS response"/>
    <property type="evidence" value="ECO:0007669"/>
    <property type="project" value="UniProtKB-UniRule"/>
</dbReference>
<dbReference type="GO" id="GO:0043590">
    <property type="term" value="C:bacterial nucleoid"/>
    <property type="evidence" value="ECO:0007669"/>
    <property type="project" value="TreeGrafter"/>
</dbReference>
<evidence type="ECO:0000256" key="5">
    <source>
        <dbReference type="ARBA" id="ARBA00022741"/>
    </source>
</evidence>
<dbReference type="InterPro" id="IPR036388">
    <property type="entry name" value="WH-like_DNA-bd_sf"/>
</dbReference>
<dbReference type="SMART" id="SM00487">
    <property type="entry name" value="DEXDc"/>
    <property type="match status" value="1"/>
</dbReference>
<evidence type="ECO:0000256" key="8">
    <source>
        <dbReference type="ARBA" id="ARBA00022806"/>
    </source>
</evidence>
<evidence type="ECO:0000313" key="21">
    <source>
        <dbReference type="EMBL" id="NBG96356.1"/>
    </source>
</evidence>
<dbReference type="InterPro" id="IPR010997">
    <property type="entry name" value="HRDC-like_sf"/>
</dbReference>
<evidence type="ECO:0000256" key="17">
    <source>
        <dbReference type="SAM" id="MobiDB-lite"/>
    </source>
</evidence>
<evidence type="ECO:0000259" key="20">
    <source>
        <dbReference type="PROSITE" id="PS51194"/>
    </source>
</evidence>
<evidence type="ECO:0000256" key="13">
    <source>
        <dbReference type="ARBA" id="ARBA00023204"/>
    </source>
</evidence>
<keyword evidence="12" id="KW-0233">DNA recombination</keyword>
<dbReference type="EC" id="5.6.2.4" evidence="16"/>
<keyword evidence="22" id="KW-1185">Reference proteome</keyword>
<comment type="cofactor">
    <cofactor evidence="2">
        <name>Zn(2+)</name>
        <dbReference type="ChEBI" id="CHEBI:29105"/>
    </cofactor>
</comment>
<gene>
    <name evidence="21" type="primary">recQ</name>
    <name evidence="21" type="ORF">GTQ45_11485</name>
</gene>
<dbReference type="OrthoDB" id="9760034at2"/>
<evidence type="ECO:0000256" key="2">
    <source>
        <dbReference type="ARBA" id="ARBA00001947"/>
    </source>
</evidence>
<feature type="compositionally biased region" description="Basic residues" evidence="17">
    <location>
        <begin position="506"/>
        <end position="515"/>
    </location>
</feature>
<dbReference type="InterPro" id="IPR014001">
    <property type="entry name" value="Helicase_ATP-bd"/>
</dbReference>